<keyword evidence="4" id="KW-1003">Cell membrane</keyword>
<comment type="subcellular location">
    <subcellularLocation>
        <location evidence="1">Cell inner membrane</location>
        <topology evidence="1">Multi-pass membrane protein</topology>
    </subcellularLocation>
</comment>
<feature type="binding site" evidence="12">
    <location>
        <position position="111"/>
    </location>
    <ligand>
        <name>K(+)</name>
        <dbReference type="ChEBI" id="CHEBI:29103"/>
    </ligand>
</feature>
<feature type="transmembrane region" description="Helical" evidence="13">
    <location>
        <begin position="36"/>
        <end position="58"/>
    </location>
</feature>
<comment type="caution">
    <text evidence="14">The sequence shown here is derived from an EMBL/GenBank/DDBJ whole genome shotgun (WGS) entry which is preliminary data.</text>
</comment>
<feature type="binding site" evidence="12">
    <location>
        <position position="112"/>
    </location>
    <ligand>
        <name>K(+)</name>
        <dbReference type="ChEBI" id="CHEBI:29103"/>
    </ligand>
</feature>
<comment type="similarity">
    <text evidence="2">Belongs to the TrkH potassium transport family.</text>
</comment>
<gene>
    <name evidence="14" type="ORF">HNP76_002352</name>
</gene>
<evidence type="ECO:0000256" key="5">
    <source>
        <dbReference type="ARBA" id="ARBA00022519"/>
    </source>
</evidence>
<organism evidence="14 15">
    <name type="scientific">Treponema ruminis</name>
    <dbReference type="NCBI Taxonomy" id="744515"/>
    <lineage>
        <taxon>Bacteria</taxon>
        <taxon>Pseudomonadati</taxon>
        <taxon>Spirochaetota</taxon>
        <taxon>Spirochaetia</taxon>
        <taxon>Spirochaetales</taxon>
        <taxon>Treponemataceae</taxon>
        <taxon>Treponema</taxon>
    </lineage>
</organism>
<dbReference type="AlphaFoldDB" id="A0A7W8GAY4"/>
<evidence type="ECO:0000256" key="8">
    <source>
        <dbReference type="ARBA" id="ARBA00022958"/>
    </source>
</evidence>
<name>A0A7W8GAY4_9SPIR</name>
<keyword evidence="5" id="KW-0997">Cell inner membrane</keyword>
<dbReference type="PANTHER" id="PTHR32024">
    <property type="entry name" value="TRK SYSTEM POTASSIUM UPTAKE PROTEIN TRKG-RELATED"/>
    <property type="match status" value="1"/>
</dbReference>
<evidence type="ECO:0000256" key="12">
    <source>
        <dbReference type="PIRSR" id="PIRSR006247-1"/>
    </source>
</evidence>
<feature type="binding site" evidence="12">
    <location>
        <position position="220"/>
    </location>
    <ligand>
        <name>K(+)</name>
        <dbReference type="ChEBI" id="CHEBI:29103"/>
    </ligand>
</feature>
<keyword evidence="6" id="KW-0633">Potassium transport</keyword>
<feature type="transmembrane region" description="Helical" evidence="13">
    <location>
        <begin position="9"/>
        <end position="30"/>
    </location>
</feature>
<evidence type="ECO:0000256" key="11">
    <source>
        <dbReference type="ARBA" id="ARBA00023136"/>
    </source>
</evidence>
<evidence type="ECO:0000256" key="1">
    <source>
        <dbReference type="ARBA" id="ARBA00004429"/>
    </source>
</evidence>
<evidence type="ECO:0000256" key="6">
    <source>
        <dbReference type="ARBA" id="ARBA00022538"/>
    </source>
</evidence>
<dbReference type="RefSeq" id="WP_184660727.1">
    <property type="nucleotide sequence ID" value="NZ_CP031518.1"/>
</dbReference>
<dbReference type="InterPro" id="IPR003445">
    <property type="entry name" value="Cat_transpt"/>
</dbReference>
<dbReference type="PANTHER" id="PTHR32024:SF2">
    <property type="entry name" value="TRK SYSTEM POTASSIUM UPTAKE PROTEIN TRKG-RELATED"/>
    <property type="match status" value="1"/>
</dbReference>
<evidence type="ECO:0000256" key="7">
    <source>
        <dbReference type="ARBA" id="ARBA00022692"/>
    </source>
</evidence>
<evidence type="ECO:0000313" key="14">
    <source>
        <dbReference type="EMBL" id="MBB5226964.1"/>
    </source>
</evidence>
<proteinExistence type="inferred from homology"/>
<dbReference type="GO" id="GO:0046872">
    <property type="term" value="F:metal ion binding"/>
    <property type="evidence" value="ECO:0007669"/>
    <property type="project" value="UniProtKB-KW"/>
</dbReference>
<dbReference type="Pfam" id="PF02386">
    <property type="entry name" value="TrkH"/>
    <property type="match status" value="1"/>
</dbReference>
<reference evidence="14 15" key="1">
    <citation type="submission" date="2020-08" db="EMBL/GenBank/DDBJ databases">
        <title>Genomic Encyclopedia of Type Strains, Phase IV (KMG-IV): sequencing the most valuable type-strain genomes for metagenomic binning, comparative biology and taxonomic classification.</title>
        <authorList>
            <person name="Goeker M."/>
        </authorList>
    </citation>
    <scope>NUCLEOTIDE SEQUENCE [LARGE SCALE GENOMIC DNA]</scope>
    <source>
        <strain evidence="14 15">DSM 103462</strain>
    </source>
</reference>
<feature type="binding site" evidence="12">
    <location>
        <position position="314"/>
    </location>
    <ligand>
        <name>K(+)</name>
        <dbReference type="ChEBI" id="CHEBI:29103"/>
    </ligand>
</feature>
<feature type="transmembrane region" description="Helical" evidence="13">
    <location>
        <begin position="451"/>
        <end position="475"/>
    </location>
</feature>
<evidence type="ECO:0000256" key="10">
    <source>
        <dbReference type="ARBA" id="ARBA00023065"/>
    </source>
</evidence>
<dbReference type="GO" id="GO:0015379">
    <property type="term" value="F:potassium:chloride symporter activity"/>
    <property type="evidence" value="ECO:0007669"/>
    <property type="project" value="InterPro"/>
</dbReference>
<keyword evidence="10" id="KW-0406">Ion transport</keyword>
<dbReference type="GO" id="GO:0005886">
    <property type="term" value="C:plasma membrane"/>
    <property type="evidence" value="ECO:0007669"/>
    <property type="project" value="UniProtKB-SubCell"/>
</dbReference>
<evidence type="ECO:0000256" key="2">
    <source>
        <dbReference type="ARBA" id="ARBA00009137"/>
    </source>
</evidence>
<dbReference type="PIRSF" id="PIRSF006247">
    <property type="entry name" value="TrkH"/>
    <property type="match status" value="1"/>
</dbReference>
<evidence type="ECO:0000256" key="4">
    <source>
        <dbReference type="ARBA" id="ARBA00022475"/>
    </source>
</evidence>
<dbReference type="Proteomes" id="UP000518887">
    <property type="component" value="Unassembled WGS sequence"/>
</dbReference>
<feature type="transmembrane region" description="Helical" evidence="13">
    <location>
        <begin position="185"/>
        <end position="215"/>
    </location>
</feature>
<evidence type="ECO:0000256" key="9">
    <source>
        <dbReference type="ARBA" id="ARBA00022989"/>
    </source>
</evidence>
<keyword evidence="7 13" id="KW-0812">Transmembrane</keyword>
<feature type="binding site" evidence="12">
    <location>
        <position position="315"/>
    </location>
    <ligand>
        <name>K(+)</name>
        <dbReference type="ChEBI" id="CHEBI:29103"/>
    </ligand>
</feature>
<evidence type="ECO:0000256" key="13">
    <source>
        <dbReference type="SAM" id="Phobius"/>
    </source>
</evidence>
<evidence type="ECO:0000256" key="3">
    <source>
        <dbReference type="ARBA" id="ARBA00022448"/>
    </source>
</evidence>
<keyword evidence="12" id="KW-0479">Metal-binding</keyword>
<keyword evidence="3" id="KW-0813">Transport</keyword>
<keyword evidence="11 13" id="KW-0472">Membrane</keyword>
<feature type="transmembrane region" description="Helical" evidence="13">
    <location>
        <begin position="331"/>
        <end position="353"/>
    </location>
</feature>
<feature type="transmembrane region" description="Helical" evidence="13">
    <location>
        <begin position="389"/>
        <end position="412"/>
    </location>
</feature>
<protein>
    <submittedName>
        <fullName evidence="14">Trk system potassium uptake protein TrkH</fullName>
    </submittedName>
</protein>
<keyword evidence="8 12" id="KW-0630">Potassium</keyword>
<feature type="transmembrane region" description="Helical" evidence="13">
    <location>
        <begin position="272"/>
        <end position="294"/>
    </location>
</feature>
<dbReference type="InterPro" id="IPR004772">
    <property type="entry name" value="TrkH"/>
</dbReference>
<feature type="transmembrane region" description="Helical" evidence="13">
    <location>
        <begin position="235"/>
        <end position="260"/>
    </location>
</feature>
<dbReference type="EMBL" id="JACHFQ010000007">
    <property type="protein sequence ID" value="MBB5226964.1"/>
    <property type="molecule type" value="Genomic_DNA"/>
</dbReference>
<keyword evidence="15" id="KW-1185">Reference proteome</keyword>
<sequence>MQIFVFARLIFIILAIVGLSLLFPILTALSCGELSVIPSFAIPLGASLLIGIIFYFAGKKTKIKFSIRSVFAFVALAWLSISVFGSVPLLLSGVIPNFHDALFESVSGFSTTGATILGDVEALPRSINFWRCQMHWLGGMGIIALTVALLPLLGVGSFQLIKAESTGPEKGQITPKMANTAKTLWLLYVGFTLAHAIALKICGLDLIDSICHAFSTLGTGGFSSRNASIGAYNSLAVEIVCTVFMFLAGVNFSLYFYVITGKFDEVKKNSELKAYISLFLICIGVITLVLIPHYGSFAKALRYSSFQVASVMTTTGYATDDFTTWPSAAQFFIFLLFFTGGCSGSTSGGFKIIRWVVLKKQAWNEMLRMLHPHGVFTVSINKKAGRKDLVFNVAAFTFVYFMLLFISTMVSTFCGLDIFTSFTASLSMIGSIGPAFGQLNPSQNFGIISPFLKYWYCFVMIAGRLELYNLIIFLFPDYWKK</sequence>
<feature type="transmembrane region" description="Helical" evidence="13">
    <location>
        <begin position="70"/>
        <end position="95"/>
    </location>
</feature>
<accession>A0A7W8GAY4</accession>
<feature type="transmembrane region" description="Helical" evidence="13">
    <location>
        <begin position="134"/>
        <end position="155"/>
    </location>
</feature>
<evidence type="ECO:0000313" key="15">
    <source>
        <dbReference type="Proteomes" id="UP000518887"/>
    </source>
</evidence>
<keyword evidence="9 13" id="KW-1133">Transmembrane helix</keyword>